<dbReference type="InterPro" id="IPR043504">
    <property type="entry name" value="Peptidase_S1_PA_chymotrypsin"/>
</dbReference>
<evidence type="ECO:0000313" key="2">
    <source>
        <dbReference type="EMBL" id="ARU53506.1"/>
    </source>
</evidence>
<name>A0A1Y0I132_CELCE</name>
<protein>
    <recommendedName>
        <fullName evidence="4">Peptidase S1 domain-containing protein</fullName>
    </recommendedName>
</protein>
<organism evidence="2 3">
    <name type="scientific">Cellulosimicrobium cellulans</name>
    <name type="common">Arthrobacter luteus</name>
    <dbReference type="NCBI Taxonomy" id="1710"/>
    <lineage>
        <taxon>Bacteria</taxon>
        <taxon>Bacillati</taxon>
        <taxon>Actinomycetota</taxon>
        <taxon>Actinomycetes</taxon>
        <taxon>Micrococcales</taxon>
        <taxon>Promicromonosporaceae</taxon>
        <taxon>Cellulosimicrobium</taxon>
    </lineage>
</organism>
<evidence type="ECO:0008006" key="4">
    <source>
        <dbReference type="Google" id="ProtNLM"/>
    </source>
</evidence>
<feature type="region of interest" description="Disordered" evidence="1">
    <location>
        <begin position="259"/>
        <end position="282"/>
    </location>
</feature>
<dbReference type="SUPFAM" id="SSF50494">
    <property type="entry name" value="Trypsin-like serine proteases"/>
    <property type="match status" value="1"/>
</dbReference>
<proteinExistence type="predicted"/>
<dbReference type="AlphaFoldDB" id="A0A1Y0I132"/>
<reference evidence="2 3" key="1">
    <citation type="submission" date="2017-05" db="EMBL/GenBank/DDBJ databases">
        <authorList>
            <person name="Song R."/>
            <person name="Chenine A.L."/>
            <person name="Ruprecht R.M."/>
        </authorList>
    </citation>
    <scope>NUCLEOTIDE SEQUENCE [LARGE SCALE GENOMIC DNA]</scope>
    <source>
        <strain evidence="2 3">PSBB019</strain>
    </source>
</reference>
<dbReference type="Proteomes" id="UP000196228">
    <property type="component" value="Chromosome"/>
</dbReference>
<dbReference type="RefSeq" id="WP_087472406.1">
    <property type="nucleotide sequence ID" value="NZ_CP021383.1"/>
</dbReference>
<dbReference type="KEGG" id="cceu:CBR64_20830"/>
<dbReference type="InterPro" id="IPR009003">
    <property type="entry name" value="Peptidase_S1_PA"/>
</dbReference>
<sequence length="282" mass="28912">MIARTAAGLVTTIVALLCIVLAAMPSAALSYSYRAGHPMYFGGPRSGVLCTGSYTITGTSGSFPVTAAHCATPRTTVFGTDAAWGAVAYSKTYPNTDTALVRASGGVGLYQVVVDPRTGATPGDGRVTGILRTNAQVRDALVGKMGATSGWQEGRITFWGYHPQYGGVLVCHTATTLAGDSGGPVWRLDEHGLRAVGITVLRLADGSGGCYHPIDHVLKAWGARLDVFPSGSVTYSEATLSVPGSLPFVNLTLGGASARSTPSSGDTAGTPGRDAPTVVVTY</sequence>
<dbReference type="EMBL" id="CP021383">
    <property type="protein sequence ID" value="ARU53506.1"/>
    <property type="molecule type" value="Genomic_DNA"/>
</dbReference>
<accession>A0A1Y0I132</accession>
<evidence type="ECO:0000256" key="1">
    <source>
        <dbReference type="SAM" id="MobiDB-lite"/>
    </source>
</evidence>
<dbReference type="OrthoDB" id="5087785at2"/>
<evidence type="ECO:0000313" key="3">
    <source>
        <dbReference type="Proteomes" id="UP000196228"/>
    </source>
</evidence>
<dbReference type="GO" id="GO:0006508">
    <property type="term" value="P:proteolysis"/>
    <property type="evidence" value="ECO:0007669"/>
    <property type="project" value="InterPro"/>
</dbReference>
<dbReference type="InterPro" id="IPR018114">
    <property type="entry name" value="TRYPSIN_HIS"/>
</dbReference>
<gene>
    <name evidence="2" type="ORF">CBR64_20830</name>
</gene>
<dbReference type="PROSITE" id="PS00134">
    <property type="entry name" value="TRYPSIN_HIS"/>
    <property type="match status" value="1"/>
</dbReference>
<dbReference type="Gene3D" id="2.40.10.10">
    <property type="entry name" value="Trypsin-like serine proteases"/>
    <property type="match status" value="2"/>
</dbReference>
<dbReference type="GO" id="GO:0004252">
    <property type="term" value="F:serine-type endopeptidase activity"/>
    <property type="evidence" value="ECO:0007669"/>
    <property type="project" value="InterPro"/>
</dbReference>